<dbReference type="Pfam" id="PF12215">
    <property type="entry name" value="Glyco_hydr_116N"/>
    <property type="match status" value="1"/>
</dbReference>
<dbReference type="CAZy" id="GH116">
    <property type="family name" value="Glycoside Hydrolase Family 116"/>
</dbReference>
<proteinExistence type="predicted"/>
<reference evidence="4" key="1">
    <citation type="journal article" date="2010" name="Stand. Genomic Sci.">
        <title>Complete genome sequence of 'Thermobaculum terrenum' type strain (YNP1).</title>
        <authorList>
            <person name="Kiss H."/>
            <person name="Cleland D."/>
            <person name="Lapidus A."/>
            <person name="Lucas S."/>
            <person name="Glavina Del Rio T."/>
            <person name="Nolan M."/>
            <person name="Tice H."/>
            <person name="Han C."/>
            <person name="Goodwin L."/>
            <person name="Pitluck S."/>
            <person name="Liolios K."/>
            <person name="Ivanova N."/>
            <person name="Mavromatis K."/>
            <person name="Ovchinnikova G."/>
            <person name="Pati A."/>
            <person name="Chen A."/>
            <person name="Palaniappan K."/>
            <person name="Land M."/>
            <person name="Hauser L."/>
            <person name="Chang Y."/>
            <person name="Jeffries C."/>
            <person name="Lu M."/>
            <person name="Brettin T."/>
            <person name="Detter J."/>
            <person name="Goker M."/>
            <person name="Tindall B."/>
            <person name="Beck B."/>
            <person name="McDermott T."/>
            <person name="Woyke T."/>
            <person name="Bristow J."/>
            <person name="Eisen J."/>
            <person name="Markowitz V."/>
            <person name="Hugenholtz P."/>
            <person name="Kyrpides N."/>
            <person name="Klenk H."/>
            <person name="Cheng J."/>
        </authorList>
    </citation>
    <scope>NUCLEOTIDE SEQUENCE [LARGE SCALE GENOMIC DNA]</scope>
    <source>
        <strain evidence="4">ATCC BAA-798 / YNP1</strain>
    </source>
</reference>
<evidence type="ECO:0000259" key="2">
    <source>
        <dbReference type="Pfam" id="PF12215"/>
    </source>
</evidence>
<dbReference type="HOGENOM" id="CLU_010759_0_0_0"/>
<gene>
    <name evidence="3" type="ordered locus">Tter_2468</name>
</gene>
<dbReference type="PANTHER" id="PTHR12654">
    <property type="entry name" value="BILE ACID BETA-GLUCOSIDASE-RELATED"/>
    <property type="match status" value="1"/>
</dbReference>
<dbReference type="InterPro" id="IPR052566">
    <property type="entry name" value="Non-lysos_glucosylceramidase"/>
</dbReference>
<keyword evidence="4" id="KW-1185">Reference proteome</keyword>
<dbReference type="STRING" id="525904.Tter_2468"/>
<dbReference type="Pfam" id="PF04685">
    <property type="entry name" value="DUF608"/>
    <property type="match status" value="1"/>
</dbReference>
<dbReference type="InterPro" id="IPR024462">
    <property type="entry name" value="GH116_N"/>
</dbReference>
<dbReference type="PANTHER" id="PTHR12654:SF0">
    <property type="entry name" value="NON-LYSOSOMAL GLUCOSYLCERAMIDASE"/>
    <property type="match status" value="1"/>
</dbReference>
<dbReference type="KEGG" id="ttr:Tter_2468"/>
<dbReference type="AlphaFoldDB" id="D1CHZ0"/>
<dbReference type="InterPro" id="IPR006775">
    <property type="entry name" value="GH116_catalytic"/>
</dbReference>
<dbReference type="eggNOG" id="COG4354">
    <property type="taxonomic scope" value="Bacteria"/>
</dbReference>
<dbReference type="RefSeq" id="WP_012876392.1">
    <property type="nucleotide sequence ID" value="NC_013526.1"/>
</dbReference>
<evidence type="ECO:0008006" key="5">
    <source>
        <dbReference type="Google" id="ProtNLM"/>
    </source>
</evidence>
<dbReference type="Gene3D" id="1.50.10.10">
    <property type="match status" value="1"/>
</dbReference>
<feature type="domain" description="Glycosyl-hydrolase family 116 catalytic region" evidence="1">
    <location>
        <begin position="455"/>
        <end position="726"/>
    </location>
</feature>
<dbReference type="InterPro" id="IPR008928">
    <property type="entry name" value="6-hairpin_glycosidase_sf"/>
</dbReference>
<dbReference type="InterPro" id="IPR012341">
    <property type="entry name" value="6hp_glycosidase-like_sf"/>
</dbReference>
<evidence type="ECO:0000313" key="4">
    <source>
        <dbReference type="Proteomes" id="UP000000323"/>
    </source>
</evidence>
<dbReference type="GO" id="GO:0004553">
    <property type="term" value="F:hydrolase activity, hydrolyzing O-glycosyl compounds"/>
    <property type="evidence" value="ECO:0007669"/>
    <property type="project" value="InterPro"/>
</dbReference>
<dbReference type="SUPFAM" id="SSF48208">
    <property type="entry name" value="Six-hairpin glycosidases"/>
    <property type="match status" value="1"/>
</dbReference>
<evidence type="ECO:0000259" key="1">
    <source>
        <dbReference type="Pfam" id="PF04685"/>
    </source>
</evidence>
<dbReference type="Proteomes" id="UP000000323">
    <property type="component" value="Chromosome 2"/>
</dbReference>
<feature type="domain" description="Glycosyl-hydrolase family 116 N-terminal" evidence="2">
    <location>
        <begin position="16"/>
        <end position="332"/>
    </location>
</feature>
<dbReference type="EMBL" id="CP001826">
    <property type="protein sequence ID" value="ACZ43361.1"/>
    <property type="molecule type" value="Genomic_DNA"/>
</dbReference>
<sequence>MSRYTREYGPEATALAFPLGGIGTGNVSLGARGDLRDWEICNRPAKGNRLPNTFFALWTRTASGRCVTRVLEGPIQPPHDGSHGYHPSTGAGLPRCRHSRFRGEYPLAWVELADPALPVRVSLEAYTPLIPLCPEDSGIPCAILSYTVENTSDEVVALTLVGSLTNPVGGVTFDRFGNYRGAGGNQNEYRESEVYRGLWLRSTTLPSDDLRYGDMTLATDHPVITYKRAWLRGAWWDYLREFWQDLSEDGRLEDLGYESPSEPGKTDTCSLGLRDELAPGETHTYRFVLTWYFPNRPHSWREEAGEIVRNHYASRFASSWDVAGYVFTHLARLEQGTKLFHDALFESTLPDCVLEALSANIVPLRSNTCFWLEDGRFLAWEGCFDDRGCCEGSCTHVWSYAHTLAFLFPSLEREMRRIEFEVETDERGWMAFRTYRTFGEQFVWPWGSQQPEAAADGQMGSILRVLREWRLSGDMEWLRRVWPGVKSALAYASAQWDGDGDGVLDGRQHNTYDVEFYGPNPLCGLYYLAALRAVEELAEVLGEANLARRCREVFERGSHRLDELLWNGEYYEQLGDEDAWPYQHGKGCLADQLLGQLQAHVLGMGYLVPEEHVRQALRSIWRYNFRADLSEHVNCQRTFALNDEAGLLMCTWPRGGQPTFPFPYSDEVFTGSEYQVAAHMIYEGLLEEGLQIVGAVRGRHDGRRRNPWDEVECGHHYARSMASWALLLALSGFTCDVARREMTFRPVTAASAEEGVFTCFWSTGLGWGTYTQRLDAETGQWVPEVKVLWGDLRGVRVRACGKEWTLS</sequence>
<name>D1CHZ0_THET1</name>
<dbReference type="GO" id="GO:0005975">
    <property type="term" value="P:carbohydrate metabolic process"/>
    <property type="evidence" value="ECO:0007669"/>
    <property type="project" value="InterPro"/>
</dbReference>
<protein>
    <recommendedName>
        <fullName evidence="5">Glucosylceramidase</fullName>
    </recommendedName>
</protein>
<organism evidence="3 4">
    <name type="scientific">Thermobaculum terrenum (strain ATCC BAA-798 / CCMEE 7001 / YNP1)</name>
    <dbReference type="NCBI Taxonomy" id="525904"/>
    <lineage>
        <taxon>Bacteria</taxon>
        <taxon>Bacillati</taxon>
        <taxon>Chloroflexota</taxon>
        <taxon>Chloroflexia</taxon>
        <taxon>Candidatus Thermobaculales</taxon>
        <taxon>Candidatus Thermobaculaceae</taxon>
        <taxon>Thermobaculum</taxon>
    </lineage>
</organism>
<evidence type="ECO:0000313" key="3">
    <source>
        <dbReference type="EMBL" id="ACZ43361.1"/>
    </source>
</evidence>
<accession>D1CHZ0</accession>